<organism evidence="4 5">
    <name type="scientific">Brassicogethes aeneus</name>
    <name type="common">Rape pollen beetle</name>
    <name type="synonym">Meligethes aeneus</name>
    <dbReference type="NCBI Taxonomy" id="1431903"/>
    <lineage>
        <taxon>Eukaryota</taxon>
        <taxon>Metazoa</taxon>
        <taxon>Ecdysozoa</taxon>
        <taxon>Arthropoda</taxon>
        <taxon>Hexapoda</taxon>
        <taxon>Insecta</taxon>
        <taxon>Pterygota</taxon>
        <taxon>Neoptera</taxon>
        <taxon>Endopterygota</taxon>
        <taxon>Coleoptera</taxon>
        <taxon>Polyphaga</taxon>
        <taxon>Cucujiformia</taxon>
        <taxon>Nitidulidae</taxon>
        <taxon>Meligethinae</taxon>
        <taxon>Brassicogethes</taxon>
    </lineage>
</organism>
<protein>
    <recommendedName>
        <fullName evidence="1">TBC1 domain family member 30</fullName>
    </recommendedName>
</protein>
<name>A0A9P0B6Q5_BRAAE</name>
<dbReference type="InterPro" id="IPR032738">
    <property type="entry name" value="Tbc1d30_C"/>
</dbReference>
<feature type="region of interest" description="Disordered" evidence="2">
    <location>
        <begin position="507"/>
        <end position="564"/>
    </location>
</feature>
<proteinExistence type="predicted"/>
<dbReference type="InterPro" id="IPR000195">
    <property type="entry name" value="Rab-GAP-TBC_dom"/>
</dbReference>
<evidence type="ECO:0000313" key="5">
    <source>
        <dbReference type="Proteomes" id="UP001154078"/>
    </source>
</evidence>
<dbReference type="SUPFAM" id="SSF47923">
    <property type="entry name" value="Ypt/Rab-GAP domain of gyp1p"/>
    <property type="match status" value="2"/>
</dbReference>
<dbReference type="FunFam" id="1.10.8.270:FF:000009">
    <property type="entry name" value="TBC1 domain family member 30"/>
    <property type="match status" value="1"/>
</dbReference>
<dbReference type="Gene3D" id="1.10.472.80">
    <property type="entry name" value="Ypt/Rab-GAP domain of gyp1p, domain 3"/>
    <property type="match status" value="1"/>
</dbReference>
<feature type="region of interest" description="Disordered" evidence="2">
    <location>
        <begin position="1174"/>
        <end position="1220"/>
    </location>
</feature>
<evidence type="ECO:0000256" key="1">
    <source>
        <dbReference type="ARBA" id="ARBA00067508"/>
    </source>
</evidence>
<accession>A0A9P0B6Q5</accession>
<evidence type="ECO:0000256" key="2">
    <source>
        <dbReference type="SAM" id="MobiDB-lite"/>
    </source>
</evidence>
<dbReference type="GO" id="GO:0005783">
    <property type="term" value="C:endoplasmic reticulum"/>
    <property type="evidence" value="ECO:0007669"/>
    <property type="project" value="TreeGrafter"/>
</dbReference>
<dbReference type="Proteomes" id="UP001154078">
    <property type="component" value="Chromosome 4"/>
</dbReference>
<dbReference type="OrthoDB" id="289721at2759"/>
<gene>
    <name evidence="4" type="ORF">MELIAE_LOCUS6833</name>
</gene>
<sequence length="1220" mass="139011">MASYRIQQLEFCHTEMFGDLVLTCRTPPMETASKRMLRQVPYRRSFSSDVIMQRNPEVEKRRATALVDQLLLDIYSNVQFSTDYNSATSGKNADELTSIVNCLKMHVERMGSILVRQLKRRDALRRQQNTHCDVITRQLRKLTRGDEDMRFTIQPATGESGYHQWVSAMKMVSQLPGGIPPEFRRRLWLTLAERHLQARGVDWNKVERNCFSEWSHPADSELGVQIVKDLHRTGCSLFCGEDGQENQALLKRVLLAYARWNKAVGYCQGFNMLAALILQVTDKCESEALKMMIYLIEGVLPESYFADSLRGLSVDMAVFRELLRTRLPRLSKHLDTLQSAAKDGNTSYEPPLTNVFTMQWFLTLFCNCLPQPTVLRVWDLIMLEGNEVLLRTALAIWQTLAERIMTVRSADEFYCIMGVLTRELLESDLLDANSLVKAVVSIGPLTELKPLREHYMYNINPWGGIQQAVVDKQLKLYPRERLALDISALKKQYVKLKQRQRQAHIIFSAAISRQPPTNAQKNEDSSSDSSDTELCDEGGEPSDNEEPCQFVHDNPTSNGTNLMKEDNIKPQISATKMLEEKEELETASTSCKVKIEPAESDDENFEFERFLADRVRCLKQHSLPEEDVNLETEKLRLGRRNSERALQIIQENSLILHRILQCQSRLSPSPPLVDANEEFLDIRSSLSEPEIKSSMSPASPEYGNKYTSILEKSKSLDEKYNNLILNQSKTSTSNEGSIVEETLISLSPCKDTANLGDLTVNLDNPTENLKEELIVEKPKILESDDALSFNIEEYKRKLFKDSFALEDNKSLDLPINTEDIPVETFTNIETNSVIDSCSLDEENVILDLSNTTKDLLIKPFKNIDKISPMDKLTLQDLPKTTEVVLKEASENLLTENLALVEDNTFLDLPTTSKDILGEHSQSIDNKSTIDSNSLFEKYDFKPFNLDDYRKPVINNENIKNIVQINNEDKSSNNLENNYSDYISYKINDTLLTIADDTKFSIDEDLNKDNNDIADSTFNVSLDAKETNLDDNKFIDVTAAKSVLVTTHNVEELPMLTIEEIKQKYSKTKTQNSSFYEKSFSDDQKETFSRFTNFKKIYDNEEKSNDTEDPPDVPIEEISPINSKSILDEVKNVENDSATSTCYSYLTSPVSEFYPQLSKSDDEVKENLNDKYTIDYTRTLQSPSPDVSGDKSPSKVFNPFPVSLSSRQSKEVPLKLGLYKK</sequence>
<dbReference type="PANTHER" id="PTHR13399">
    <property type="entry name" value="TRANSLOCON-ASSOCIATED PROTEIN TRAP , GAMMA SUBUNIT"/>
    <property type="match status" value="1"/>
</dbReference>
<evidence type="ECO:0000313" key="4">
    <source>
        <dbReference type="EMBL" id="CAH0555464.1"/>
    </source>
</evidence>
<dbReference type="Pfam" id="PF00566">
    <property type="entry name" value="RabGAP-TBC"/>
    <property type="match status" value="1"/>
</dbReference>
<feature type="domain" description="Rab-GAP TBC" evidence="3">
    <location>
        <begin position="178"/>
        <end position="385"/>
    </location>
</feature>
<dbReference type="PANTHER" id="PTHR13399:SF2">
    <property type="entry name" value="TRANSLOCON-ASSOCIATED PROTEIN SUBUNIT GAMMA"/>
    <property type="match status" value="1"/>
</dbReference>
<dbReference type="EMBL" id="OV121135">
    <property type="protein sequence ID" value="CAH0555464.1"/>
    <property type="molecule type" value="Genomic_DNA"/>
</dbReference>
<feature type="compositionally biased region" description="Polar residues" evidence="2">
    <location>
        <begin position="1175"/>
        <end position="1184"/>
    </location>
</feature>
<keyword evidence="5" id="KW-1185">Reference proteome</keyword>
<dbReference type="PROSITE" id="PS50086">
    <property type="entry name" value="TBC_RABGAP"/>
    <property type="match status" value="1"/>
</dbReference>
<dbReference type="InterPro" id="IPR035969">
    <property type="entry name" value="Rab-GAP_TBC_sf"/>
</dbReference>
<reference evidence="4" key="1">
    <citation type="submission" date="2021-12" db="EMBL/GenBank/DDBJ databases">
        <authorList>
            <person name="King R."/>
        </authorList>
    </citation>
    <scope>NUCLEOTIDE SEQUENCE</scope>
</reference>
<dbReference type="SMART" id="SM00164">
    <property type="entry name" value="TBC"/>
    <property type="match status" value="1"/>
</dbReference>
<dbReference type="FunFam" id="1.10.472.80:FF:000011">
    <property type="entry name" value="TBC1 domain family member 30"/>
    <property type="match status" value="1"/>
</dbReference>
<dbReference type="Pfam" id="PF15733">
    <property type="entry name" value="DUF4682"/>
    <property type="match status" value="1"/>
</dbReference>
<dbReference type="Gene3D" id="1.10.8.270">
    <property type="entry name" value="putative rabgap domain of human tbc1 domain family member 14 like domains"/>
    <property type="match status" value="1"/>
</dbReference>
<evidence type="ECO:0000259" key="3">
    <source>
        <dbReference type="PROSITE" id="PS50086"/>
    </source>
</evidence>
<dbReference type="AlphaFoldDB" id="A0A9P0B6Q5"/>
<feature type="compositionally biased region" description="Acidic residues" evidence="2">
    <location>
        <begin position="530"/>
        <end position="546"/>
    </location>
</feature>